<evidence type="ECO:0000313" key="11">
    <source>
        <dbReference type="Proteomes" id="UP001596445"/>
    </source>
</evidence>
<dbReference type="InterPro" id="IPR000760">
    <property type="entry name" value="Inositol_monophosphatase-like"/>
</dbReference>
<comment type="catalytic activity">
    <reaction evidence="1">
        <text>beta-D-fructose 1,6-bisphosphate + H2O = beta-D-fructose 6-phosphate + phosphate</text>
        <dbReference type="Rhea" id="RHEA:11064"/>
        <dbReference type="ChEBI" id="CHEBI:15377"/>
        <dbReference type="ChEBI" id="CHEBI:32966"/>
        <dbReference type="ChEBI" id="CHEBI:43474"/>
        <dbReference type="ChEBI" id="CHEBI:57634"/>
        <dbReference type="EC" id="3.1.3.11"/>
    </reaction>
</comment>
<evidence type="ECO:0000256" key="8">
    <source>
        <dbReference type="PIRSR" id="PIRSR600760-2"/>
    </source>
</evidence>
<dbReference type="PANTHER" id="PTHR20854:SF4">
    <property type="entry name" value="INOSITOL-1-MONOPHOSPHATASE-RELATED"/>
    <property type="match status" value="1"/>
</dbReference>
<evidence type="ECO:0000313" key="10">
    <source>
        <dbReference type="EMBL" id="MFC7058763.1"/>
    </source>
</evidence>
<dbReference type="GO" id="GO:0042132">
    <property type="term" value="F:fructose 1,6-bisphosphate 1-phosphatase activity"/>
    <property type="evidence" value="ECO:0007669"/>
    <property type="project" value="UniProtKB-EC"/>
</dbReference>
<feature type="binding site" evidence="8">
    <location>
        <position position="68"/>
    </location>
    <ligand>
        <name>Mg(2+)</name>
        <dbReference type="ChEBI" id="CHEBI:18420"/>
        <label>1</label>
        <note>catalytic</note>
    </ligand>
</feature>
<feature type="region of interest" description="Disordered" evidence="9">
    <location>
        <begin position="250"/>
        <end position="335"/>
    </location>
</feature>
<evidence type="ECO:0000256" key="5">
    <source>
        <dbReference type="ARBA" id="ARBA00022842"/>
    </source>
</evidence>
<feature type="binding site" evidence="8">
    <location>
        <position position="84"/>
    </location>
    <ligand>
        <name>Mg(2+)</name>
        <dbReference type="ChEBI" id="CHEBI:18420"/>
        <label>1</label>
        <note>catalytic</note>
    </ligand>
</feature>
<dbReference type="Pfam" id="PF00459">
    <property type="entry name" value="Inositol_P"/>
    <property type="match status" value="1"/>
</dbReference>
<dbReference type="Proteomes" id="UP001596445">
    <property type="component" value="Unassembled WGS sequence"/>
</dbReference>
<dbReference type="InterPro" id="IPR020583">
    <property type="entry name" value="Inositol_monoP_metal-BS"/>
</dbReference>
<comment type="similarity">
    <text evidence="7">Belongs to the inositol monophosphatase superfamily. FBPase class 4 family.</text>
</comment>
<feature type="compositionally biased region" description="Basic residues" evidence="9">
    <location>
        <begin position="305"/>
        <end position="318"/>
    </location>
</feature>
<dbReference type="RefSeq" id="WP_382185689.1">
    <property type="nucleotide sequence ID" value="NZ_JBHSZI010000001.1"/>
</dbReference>
<proteinExistence type="inferred from homology"/>
<keyword evidence="11" id="KW-1185">Reference proteome</keyword>
<dbReference type="SUPFAM" id="SSF56655">
    <property type="entry name" value="Carbohydrate phosphatase"/>
    <property type="match status" value="1"/>
</dbReference>
<comment type="caution">
    <text evidence="10">The sequence shown here is derived from an EMBL/GenBank/DDBJ whole genome shotgun (WGS) entry which is preliminary data.</text>
</comment>
<keyword evidence="4" id="KW-0378">Hydrolase</keyword>
<name>A0ABD5W697_9EURY</name>
<dbReference type="PANTHER" id="PTHR20854">
    <property type="entry name" value="INOSITOL MONOPHOSPHATASE"/>
    <property type="match status" value="1"/>
</dbReference>
<evidence type="ECO:0000256" key="6">
    <source>
        <dbReference type="ARBA" id="ARBA00023277"/>
    </source>
</evidence>
<dbReference type="GO" id="GO:0046872">
    <property type="term" value="F:metal ion binding"/>
    <property type="evidence" value="ECO:0007669"/>
    <property type="project" value="UniProtKB-KW"/>
</dbReference>
<feature type="compositionally biased region" description="Basic and acidic residues" evidence="9">
    <location>
        <begin position="289"/>
        <end position="304"/>
    </location>
</feature>
<keyword evidence="5 8" id="KW-0460">Magnesium</keyword>
<dbReference type="PROSITE" id="PS00629">
    <property type="entry name" value="IMP_1"/>
    <property type="match status" value="1"/>
</dbReference>
<dbReference type="AlphaFoldDB" id="A0ABD5W697"/>
<organism evidence="10 11">
    <name type="scientific">Halovenus salina</name>
    <dbReference type="NCBI Taxonomy" id="1510225"/>
    <lineage>
        <taxon>Archaea</taxon>
        <taxon>Methanobacteriati</taxon>
        <taxon>Methanobacteriota</taxon>
        <taxon>Stenosarchaea group</taxon>
        <taxon>Halobacteria</taxon>
        <taxon>Halobacteriales</taxon>
        <taxon>Haloarculaceae</taxon>
        <taxon>Halovenus</taxon>
    </lineage>
</organism>
<feature type="binding site" evidence="8">
    <location>
        <position position="86"/>
    </location>
    <ligand>
        <name>Mg(2+)</name>
        <dbReference type="ChEBI" id="CHEBI:18420"/>
        <label>1</label>
        <note>catalytic</note>
    </ligand>
</feature>
<sequence length="335" mass="36170">MSKIADIEAVARAAVHAGGAELRRRYHADDSEGTYTSCDVKAAADKATEERMLPVIRQAFPDHAIFAEEAGEFEGTNPYRWIVDPLDGTNNFTAGLPTFASAVSVRYDGDPVVAAIHQPVTDETYLVRRDEGVRYNGTTVTAESSVPVDAGTVAMIVGREVPQNQDLAEQARAVQSTVETEVKRVCSSWAPVVHSGLFARGRLQGVVQFHPDEEEQAVTELLAAEADAAVRRDGALFVAASDEATLDVLWGQPPRGSGGDVAGDASVYAPGSGNDDHGRGVRSRVWQGWDRKDHDDDGTRDGARRGVRRDGHRRRHGDGKRAVPCRAGRCRDDTA</sequence>
<dbReference type="EMBL" id="JBHSZI010000001">
    <property type="protein sequence ID" value="MFC7058763.1"/>
    <property type="molecule type" value="Genomic_DNA"/>
</dbReference>
<accession>A0ABD5W697</accession>
<evidence type="ECO:0000256" key="9">
    <source>
        <dbReference type="SAM" id="MobiDB-lite"/>
    </source>
</evidence>
<dbReference type="Gene3D" id="3.30.540.10">
    <property type="entry name" value="Fructose-1,6-Bisphosphatase, subunit A, domain 1"/>
    <property type="match status" value="1"/>
</dbReference>
<evidence type="ECO:0000256" key="1">
    <source>
        <dbReference type="ARBA" id="ARBA00001273"/>
    </source>
</evidence>
<gene>
    <name evidence="10" type="ORF">ACFQQG_11955</name>
</gene>
<dbReference type="PRINTS" id="PR00377">
    <property type="entry name" value="IMPHPHTASES"/>
</dbReference>
<keyword evidence="6" id="KW-0119">Carbohydrate metabolism</keyword>
<comment type="cofactor">
    <cofactor evidence="8">
        <name>Mg(2+)</name>
        <dbReference type="ChEBI" id="CHEBI:18420"/>
    </cofactor>
</comment>
<evidence type="ECO:0000256" key="3">
    <source>
        <dbReference type="ARBA" id="ARBA00022723"/>
    </source>
</evidence>
<feature type="binding site" evidence="8">
    <location>
        <position position="87"/>
    </location>
    <ligand>
        <name>Mg(2+)</name>
        <dbReference type="ChEBI" id="CHEBI:18420"/>
        <label>1</label>
        <note>catalytic</note>
    </ligand>
</feature>
<protein>
    <recommendedName>
        <fullName evidence="2">fructose-bisphosphatase</fullName>
        <ecNumber evidence="2">3.1.3.11</ecNumber>
    </recommendedName>
</protein>
<reference evidence="10 11" key="1">
    <citation type="journal article" date="2019" name="Int. J. Syst. Evol. Microbiol.">
        <title>The Global Catalogue of Microorganisms (GCM) 10K type strain sequencing project: providing services to taxonomists for standard genome sequencing and annotation.</title>
        <authorList>
            <consortium name="The Broad Institute Genomics Platform"/>
            <consortium name="The Broad Institute Genome Sequencing Center for Infectious Disease"/>
            <person name="Wu L."/>
            <person name="Ma J."/>
        </authorList>
    </citation>
    <scope>NUCLEOTIDE SEQUENCE [LARGE SCALE GENOMIC DNA]</scope>
    <source>
        <strain evidence="10 11">JCM 30072</strain>
    </source>
</reference>
<evidence type="ECO:0000256" key="2">
    <source>
        <dbReference type="ARBA" id="ARBA00013093"/>
    </source>
</evidence>
<dbReference type="EC" id="3.1.3.11" evidence="2"/>
<evidence type="ECO:0000256" key="4">
    <source>
        <dbReference type="ARBA" id="ARBA00022801"/>
    </source>
</evidence>
<keyword evidence="3 8" id="KW-0479">Metal-binding</keyword>
<evidence type="ECO:0000256" key="7">
    <source>
        <dbReference type="ARBA" id="ARBA00038103"/>
    </source>
</evidence>